<comment type="caution">
    <text evidence="3">The sequence shown here is derived from an EMBL/GenBank/DDBJ whole genome shotgun (WGS) entry which is preliminary data.</text>
</comment>
<organism evidence="3 4">
    <name type="scientific">Geodia barretti</name>
    <name type="common">Barrett's horny sponge</name>
    <dbReference type="NCBI Taxonomy" id="519541"/>
    <lineage>
        <taxon>Eukaryota</taxon>
        <taxon>Metazoa</taxon>
        <taxon>Porifera</taxon>
        <taxon>Demospongiae</taxon>
        <taxon>Heteroscleromorpha</taxon>
        <taxon>Tetractinellida</taxon>
        <taxon>Astrophorina</taxon>
        <taxon>Geodiidae</taxon>
        <taxon>Geodia</taxon>
    </lineage>
</organism>
<feature type="domain" description="AAA+ ATPase" evidence="2">
    <location>
        <begin position="15"/>
        <end position="283"/>
    </location>
</feature>
<dbReference type="GO" id="GO:0051603">
    <property type="term" value="P:proteolysis involved in protein catabolic process"/>
    <property type="evidence" value="ECO:0007669"/>
    <property type="project" value="TreeGrafter"/>
</dbReference>
<feature type="region of interest" description="Disordered" evidence="1">
    <location>
        <begin position="102"/>
        <end position="129"/>
    </location>
</feature>
<keyword evidence="3" id="KW-0645">Protease</keyword>
<dbReference type="GO" id="GO:0009376">
    <property type="term" value="C:HslUV protease complex"/>
    <property type="evidence" value="ECO:0007669"/>
    <property type="project" value="TreeGrafter"/>
</dbReference>
<dbReference type="Proteomes" id="UP001174909">
    <property type="component" value="Unassembled WGS sequence"/>
</dbReference>
<name>A0AA35WZT5_GEOBA</name>
<dbReference type="AlphaFoldDB" id="A0AA35WZT5"/>
<dbReference type="PANTHER" id="PTHR48102:SF3">
    <property type="entry name" value="ATP-DEPENDENT PROTEASE ATPASE SUBUNIT HSLU"/>
    <property type="match status" value="1"/>
</dbReference>
<gene>
    <name evidence="3" type="ORF">GBAR_LOCUS18389</name>
</gene>
<sequence>MRRRRLPGELRDEISPKNIVMIGPTGVGKTEIARRLAKLCSAPFLKVEATKYTEVGYVGRDVESMIRDLTSVAVAMVKAEQQAGVQEEAERRVEDHLLELLLPSNSGGAPPRDPSAAEAVGNSTPKLSRQELRAGEPGIRAEQMPNVSILSGQGVEEMDLNFNLPNLLGGKSTKKKKASIKRARQLLMNEEIDRLVDWDLCCRYGLERRTGDGIVFLDELDKIASRGGRNGVDVSREGVQGDILPIIEGGKVTTRHGVVDTTHILFNRRRRVPHVQTVGSDPRTAGALPIRVELHSNCPERTSSGSSRNRRRLDQAVHRAARDRGSGARFHPGCDRAHFRSRVRGELEHSEYRRASAAHDTGAHPRRGLLPRVRRQGTADHGNRPVRGRTARRHHRRSGPDTIHPVAWSQESCGLPRRRQVQHSRVYRLGDLPSGCHWCLITYTRSIPGILSPAVACADVYMLAWCKLDGLGDR</sequence>
<dbReference type="InterPro" id="IPR003593">
    <property type="entry name" value="AAA+_ATPase"/>
</dbReference>
<feature type="region of interest" description="Disordered" evidence="1">
    <location>
        <begin position="375"/>
        <end position="407"/>
    </location>
</feature>
<dbReference type="InterPro" id="IPR003959">
    <property type="entry name" value="ATPase_AAA_core"/>
</dbReference>
<feature type="compositionally biased region" description="Basic residues" evidence="1">
    <location>
        <begin position="384"/>
        <end position="397"/>
    </location>
</feature>
<proteinExistence type="predicted"/>
<evidence type="ECO:0000256" key="1">
    <source>
        <dbReference type="SAM" id="MobiDB-lite"/>
    </source>
</evidence>
<dbReference type="GO" id="GO:0005524">
    <property type="term" value="F:ATP binding"/>
    <property type="evidence" value="ECO:0007669"/>
    <property type="project" value="InterPro"/>
</dbReference>
<dbReference type="PANTHER" id="PTHR48102">
    <property type="entry name" value="ATP-DEPENDENT CLP PROTEASE ATP-BINDING SUBUNIT CLPX-LIKE, MITOCHONDRIAL-RELATED"/>
    <property type="match status" value="1"/>
</dbReference>
<dbReference type="InterPro" id="IPR050052">
    <property type="entry name" value="ATP-dep_Clp_protease_ClpX"/>
</dbReference>
<dbReference type="EMBL" id="CASHTH010002607">
    <property type="protein sequence ID" value="CAI8032532.1"/>
    <property type="molecule type" value="Genomic_DNA"/>
</dbReference>
<accession>A0AA35WZT5</accession>
<dbReference type="GO" id="GO:0008233">
    <property type="term" value="F:peptidase activity"/>
    <property type="evidence" value="ECO:0007669"/>
    <property type="project" value="UniProtKB-KW"/>
</dbReference>
<dbReference type="Gene3D" id="3.40.50.300">
    <property type="entry name" value="P-loop containing nucleotide triphosphate hydrolases"/>
    <property type="match status" value="2"/>
</dbReference>
<evidence type="ECO:0000259" key="2">
    <source>
        <dbReference type="SMART" id="SM00382"/>
    </source>
</evidence>
<evidence type="ECO:0000313" key="4">
    <source>
        <dbReference type="Proteomes" id="UP001174909"/>
    </source>
</evidence>
<dbReference type="SMART" id="SM00382">
    <property type="entry name" value="AAA"/>
    <property type="match status" value="1"/>
</dbReference>
<keyword evidence="4" id="KW-1185">Reference proteome</keyword>
<dbReference type="InterPro" id="IPR027417">
    <property type="entry name" value="P-loop_NTPase"/>
</dbReference>
<reference evidence="3" key="1">
    <citation type="submission" date="2023-03" db="EMBL/GenBank/DDBJ databases">
        <authorList>
            <person name="Steffen K."/>
            <person name="Cardenas P."/>
        </authorList>
    </citation>
    <scope>NUCLEOTIDE SEQUENCE</scope>
</reference>
<keyword evidence="3" id="KW-0378">Hydrolase</keyword>
<evidence type="ECO:0000313" key="3">
    <source>
        <dbReference type="EMBL" id="CAI8032532.1"/>
    </source>
</evidence>
<dbReference type="SUPFAM" id="SSF52540">
    <property type="entry name" value="P-loop containing nucleoside triphosphate hydrolases"/>
    <property type="match status" value="1"/>
</dbReference>
<protein>
    <submittedName>
        <fullName evidence="3">ATP-dependent protease ATPase subunit HslU</fullName>
    </submittedName>
</protein>
<dbReference type="GO" id="GO:0016887">
    <property type="term" value="F:ATP hydrolysis activity"/>
    <property type="evidence" value="ECO:0007669"/>
    <property type="project" value="InterPro"/>
</dbReference>
<dbReference type="Pfam" id="PF07724">
    <property type="entry name" value="AAA_2"/>
    <property type="match status" value="2"/>
</dbReference>